<sequence>MENILTATVMQIDEKTLNACGKFIQAHGLKLLCAESMTAGYLGTLWSLEFHSGDYFLGSLVCYDNQCKTKLLSVPRHKIEKYCAESAVVTLRMLDGLSASSIPRADIFISVTGLAYQTNNPKQKREVGTVYYAFQYKNEKRIYKKQFSGDPGSILIQTCNSIFRDLVVWLPVVIMKAEKHLNNNTSAID</sequence>
<dbReference type="NCBIfam" id="TIGR00199">
    <property type="entry name" value="PncC_domain"/>
    <property type="match status" value="1"/>
</dbReference>
<dbReference type="OrthoDB" id="6659578at2"/>
<feature type="domain" description="CinA C-terminal" evidence="1">
    <location>
        <begin position="17"/>
        <end position="164"/>
    </location>
</feature>
<evidence type="ECO:0000313" key="2">
    <source>
        <dbReference type="EMBL" id="PRD48654.1"/>
    </source>
</evidence>
<dbReference type="Proteomes" id="UP000239711">
    <property type="component" value="Unassembled WGS sequence"/>
</dbReference>
<dbReference type="SUPFAM" id="SSF142433">
    <property type="entry name" value="CinA-like"/>
    <property type="match status" value="1"/>
</dbReference>
<dbReference type="RefSeq" id="WP_105715974.1">
    <property type="nucleotide sequence ID" value="NZ_PVBQ01000003.1"/>
</dbReference>
<comment type="caution">
    <text evidence="2">The sequence shown here is derived from an EMBL/GenBank/DDBJ whole genome shotgun (WGS) entry which is preliminary data.</text>
</comment>
<dbReference type="Gene3D" id="3.90.950.20">
    <property type="entry name" value="CinA-like"/>
    <property type="match status" value="1"/>
</dbReference>
<evidence type="ECO:0000313" key="3">
    <source>
        <dbReference type="Proteomes" id="UP000239711"/>
    </source>
</evidence>
<gene>
    <name evidence="2" type="ORF">C5745_05505</name>
</gene>
<keyword evidence="3" id="KW-1185">Reference proteome</keyword>
<protein>
    <submittedName>
        <fullName evidence="2">CinA family protein</fullName>
    </submittedName>
</protein>
<dbReference type="EMBL" id="PVBQ01000003">
    <property type="protein sequence ID" value="PRD48654.1"/>
    <property type="molecule type" value="Genomic_DNA"/>
</dbReference>
<dbReference type="InterPro" id="IPR036653">
    <property type="entry name" value="CinA-like_C"/>
</dbReference>
<dbReference type="InterPro" id="IPR008136">
    <property type="entry name" value="CinA_C"/>
</dbReference>
<proteinExistence type="predicted"/>
<name>A0A2S9J7B1_9SPHI</name>
<accession>A0A2S9J7B1</accession>
<dbReference type="AlphaFoldDB" id="A0A2S9J7B1"/>
<organism evidence="2 3">
    <name type="scientific">Sphingobacterium haloxyli</name>
    <dbReference type="NCBI Taxonomy" id="2100533"/>
    <lineage>
        <taxon>Bacteria</taxon>
        <taxon>Pseudomonadati</taxon>
        <taxon>Bacteroidota</taxon>
        <taxon>Sphingobacteriia</taxon>
        <taxon>Sphingobacteriales</taxon>
        <taxon>Sphingobacteriaceae</taxon>
        <taxon>Sphingobacterium</taxon>
    </lineage>
</organism>
<reference evidence="2 3" key="1">
    <citation type="submission" date="2018-02" db="EMBL/GenBank/DDBJ databases">
        <title>The draft genome of Sphingobacterium sp. 5JN-11.</title>
        <authorList>
            <person name="Liu L."/>
            <person name="Li L."/>
            <person name="Liang L."/>
            <person name="Zhang X."/>
            <person name="Wang T."/>
        </authorList>
    </citation>
    <scope>NUCLEOTIDE SEQUENCE [LARGE SCALE GENOMIC DNA]</scope>
    <source>
        <strain evidence="2 3">5JN-11</strain>
    </source>
</reference>
<dbReference type="Pfam" id="PF02464">
    <property type="entry name" value="CinA"/>
    <property type="match status" value="1"/>
</dbReference>
<evidence type="ECO:0000259" key="1">
    <source>
        <dbReference type="Pfam" id="PF02464"/>
    </source>
</evidence>